<evidence type="ECO:0000256" key="2">
    <source>
        <dbReference type="ARBA" id="ARBA00022664"/>
    </source>
</evidence>
<evidence type="ECO:0000256" key="5">
    <source>
        <dbReference type="ARBA" id="ARBA00023242"/>
    </source>
</evidence>
<gene>
    <name evidence="7" type="ORF">RDB_LOCUS114112</name>
</gene>
<dbReference type="Pfam" id="PF13181">
    <property type="entry name" value="TPR_8"/>
    <property type="match status" value="1"/>
</dbReference>
<keyword evidence="2" id="KW-0507">mRNA processing</keyword>
<dbReference type="EMBL" id="CAJMWZ010006189">
    <property type="protein sequence ID" value="CAE6517590.1"/>
    <property type="molecule type" value="Genomic_DNA"/>
</dbReference>
<proteinExistence type="predicted"/>
<keyword evidence="3" id="KW-0677">Repeat</keyword>
<keyword evidence="4" id="KW-0508">mRNA splicing</keyword>
<dbReference type="GO" id="GO:0046540">
    <property type="term" value="C:U4/U6 x U5 tri-snRNP complex"/>
    <property type="evidence" value="ECO:0007669"/>
    <property type="project" value="TreeGrafter"/>
</dbReference>
<keyword evidence="5" id="KW-0539">Nucleus</keyword>
<comment type="caution">
    <text evidence="7">The sequence shown here is derived from an EMBL/GenBank/DDBJ whole genome shotgun (WGS) entry which is preliminary data.</text>
</comment>
<dbReference type="InterPro" id="IPR045075">
    <property type="entry name" value="Syf1-like"/>
</dbReference>
<reference evidence="7" key="1">
    <citation type="submission" date="2021-01" db="EMBL/GenBank/DDBJ databases">
        <authorList>
            <person name="Kaushik A."/>
        </authorList>
    </citation>
    <scope>NUCLEOTIDE SEQUENCE</scope>
    <source>
        <strain evidence="7">Type strain: AG8-Rh-89/</strain>
    </source>
</reference>
<dbReference type="InterPro" id="IPR011990">
    <property type="entry name" value="TPR-like_helical_dom_sf"/>
</dbReference>
<evidence type="ECO:0000256" key="6">
    <source>
        <dbReference type="PIRSR" id="PIRSR605301-1"/>
    </source>
</evidence>
<dbReference type="PANTHER" id="PTHR11246">
    <property type="entry name" value="PRE-MRNA SPLICING FACTOR"/>
    <property type="match status" value="1"/>
</dbReference>
<comment type="subcellular location">
    <subcellularLocation>
        <location evidence="1">Nucleus</location>
    </subcellularLocation>
</comment>
<dbReference type="GO" id="GO:0000244">
    <property type="term" value="P:spliceosomal tri-snRNP complex assembly"/>
    <property type="evidence" value="ECO:0007669"/>
    <property type="project" value="TreeGrafter"/>
</dbReference>
<dbReference type="SMART" id="SM00028">
    <property type="entry name" value="TPR"/>
    <property type="match status" value="5"/>
</dbReference>
<dbReference type="InterPro" id="IPR036703">
    <property type="entry name" value="MOB_kinase_act_sf"/>
</dbReference>
<dbReference type="InterPro" id="IPR003107">
    <property type="entry name" value="HAT"/>
</dbReference>
<feature type="binding site" evidence="6">
    <location>
        <position position="793"/>
    </location>
    <ligand>
        <name>Zn(2+)</name>
        <dbReference type="ChEBI" id="CHEBI:29105"/>
    </ligand>
</feature>
<dbReference type="InterPro" id="IPR005301">
    <property type="entry name" value="MOB_kinase_act_fam"/>
</dbReference>
<dbReference type="SMART" id="SM00386">
    <property type="entry name" value="HAT"/>
    <property type="match status" value="11"/>
</dbReference>
<dbReference type="SUPFAM" id="SSF48452">
    <property type="entry name" value="TPR-like"/>
    <property type="match status" value="3"/>
</dbReference>
<keyword evidence="6" id="KW-0862">Zinc</keyword>
<dbReference type="Pfam" id="PF13432">
    <property type="entry name" value="TPR_16"/>
    <property type="match status" value="1"/>
</dbReference>
<dbReference type="SUPFAM" id="SSF101152">
    <property type="entry name" value="Mob1/phocein"/>
    <property type="match status" value="1"/>
</dbReference>
<accession>A0A8H3DEH9</accession>
<dbReference type="Gene3D" id="1.25.40.10">
    <property type="entry name" value="Tetratricopeptide repeat domain"/>
    <property type="match status" value="3"/>
</dbReference>
<evidence type="ECO:0000313" key="8">
    <source>
        <dbReference type="Proteomes" id="UP000663850"/>
    </source>
</evidence>
<evidence type="ECO:0000256" key="1">
    <source>
        <dbReference type="ARBA" id="ARBA00004123"/>
    </source>
</evidence>
<organism evidence="7 8">
    <name type="scientific">Rhizoctonia solani</name>
    <dbReference type="NCBI Taxonomy" id="456999"/>
    <lineage>
        <taxon>Eukaryota</taxon>
        <taxon>Fungi</taxon>
        <taxon>Dikarya</taxon>
        <taxon>Basidiomycota</taxon>
        <taxon>Agaricomycotina</taxon>
        <taxon>Agaricomycetes</taxon>
        <taxon>Cantharellales</taxon>
        <taxon>Ceratobasidiaceae</taxon>
        <taxon>Rhizoctonia</taxon>
    </lineage>
</organism>
<feature type="binding site" evidence="6">
    <location>
        <position position="788"/>
    </location>
    <ligand>
        <name>Zn(2+)</name>
        <dbReference type="ChEBI" id="CHEBI:29105"/>
    </ligand>
</feature>
<dbReference type="Pfam" id="PF14559">
    <property type="entry name" value="TPR_19"/>
    <property type="match status" value="2"/>
</dbReference>
<dbReference type="SMART" id="SM01388">
    <property type="entry name" value="Mob1_phocein"/>
    <property type="match status" value="1"/>
</dbReference>
<evidence type="ECO:0008006" key="9">
    <source>
        <dbReference type="Google" id="ProtNLM"/>
    </source>
</evidence>
<keyword evidence="6" id="KW-0479">Metal-binding</keyword>
<dbReference type="PANTHER" id="PTHR11246:SF1">
    <property type="entry name" value="PRE-MRNA-PROCESSING FACTOR 6"/>
    <property type="match status" value="1"/>
</dbReference>
<name>A0A8H3DEH9_9AGAM</name>
<sequence length="853" mass="95977">MAVPQLRKHGAMLTRDQWLAEAEKCETEGSLRTAEAIVKASVAMEVEEEDRFDTWVADAESALSRGKVVVARSVLAYALRVLPDRRELWRKAADLEKAHGDRASLDGILSQAVKFCPQAEVLWLMSAKEKWLAGDVMAARSTLEQAFVANPESEAIWLAAVKLEAENGEMAVARELLVRARTVADTERIWMKCAVFERQQGQHTQALETLTTALQKYPTFDKLHMIKAQIYEDLGQIGEARTIYSKALKACPKSVTLWTLASRLEERDNKAIKARSLLEKARLVNPKEDVLWAESVGVEERSTGATQAKVVLARGLQECPTSGLLWSLAIWLESRATRKARSVDALKKSSDDPVIIWMKCAVFERQQGQHTQALETLTTALQKYPAFDKLHMIKAQIYEDLGQIAEARTTYSKALKACPKSVTLWTLASRLEERDNKAIKARSLLEKARLVNPKEDVLWAESAGVEERSTGVAQAKVVLARGLQECPTSGLLWSLAIWLEPRATRKARSVDALKKSSDDPVIVCTVARLFWSEGKIEKARQWFQRALAIDKDLGETWAWWLKFERQHGTKEHQQLVIDGCASAEPHHSQAWQVVAKDMKNTGKGTKEILELVTAKLPKRVFDMLIKNVTLTTRVYIMPPGETNAANGTPLYLCQPFVRAALVTGKFKTIVALPRYVDINEWVAVNIFDFYQNLNLFCAVISEVCSIQTCTSMTAGPHLSYEWTDRNRRAVALPAPTYIDYVMTWVQNCLDDETTFPTRSGQEFPPAASSSFAACCKAIFMQLFRVFAHIYHAHFTDLLHLHSEGHFNSLFAHFLVFGQQYRLLETKDIVGDRGKEAGVGVLWERWRQMGILDA</sequence>
<evidence type="ECO:0000256" key="3">
    <source>
        <dbReference type="ARBA" id="ARBA00022737"/>
    </source>
</evidence>
<protein>
    <recommendedName>
        <fullName evidence="9">Pre-mRNA-processing factor 6</fullName>
    </recommendedName>
</protein>
<dbReference type="Pfam" id="PF03637">
    <property type="entry name" value="Mob1_phocein"/>
    <property type="match status" value="1"/>
</dbReference>
<evidence type="ECO:0000313" key="7">
    <source>
        <dbReference type="EMBL" id="CAE6517590.1"/>
    </source>
</evidence>
<dbReference type="FunFam" id="1.25.40.10:FF:000256">
    <property type="entry name" value="Probable pre-mRNA splicing factor prp1"/>
    <property type="match status" value="2"/>
</dbReference>
<dbReference type="GO" id="GO:0071013">
    <property type="term" value="C:catalytic step 2 spliceosome"/>
    <property type="evidence" value="ECO:0007669"/>
    <property type="project" value="TreeGrafter"/>
</dbReference>
<evidence type="ECO:0000256" key="4">
    <source>
        <dbReference type="ARBA" id="ARBA00023187"/>
    </source>
</evidence>
<dbReference type="Gene3D" id="1.20.140.30">
    <property type="entry name" value="MOB kinase activator"/>
    <property type="match status" value="1"/>
</dbReference>
<dbReference type="AlphaFoldDB" id="A0A8H3DEH9"/>
<feature type="binding site" evidence="6">
    <location>
        <position position="704"/>
    </location>
    <ligand>
        <name>Zn(2+)</name>
        <dbReference type="ChEBI" id="CHEBI:29105"/>
    </ligand>
</feature>
<feature type="binding site" evidence="6">
    <location>
        <position position="709"/>
    </location>
    <ligand>
        <name>Zn(2+)</name>
        <dbReference type="ChEBI" id="CHEBI:29105"/>
    </ligand>
</feature>
<dbReference type="InterPro" id="IPR019734">
    <property type="entry name" value="TPR_rpt"/>
</dbReference>
<dbReference type="Proteomes" id="UP000663850">
    <property type="component" value="Unassembled WGS sequence"/>
</dbReference>